<evidence type="ECO:0000313" key="2">
    <source>
        <dbReference type="EMBL" id="CAH0714648.1"/>
    </source>
</evidence>
<proteinExistence type="predicted"/>
<keyword evidence="3" id="KW-1185">Reference proteome</keyword>
<dbReference type="EMBL" id="OV170221">
    <property type="protein sequence ID" value="CAH0714648.1"/>
    <property type="molecule type" value="Genomic_DNA"/>
</dbReference>
<organism evidence="2 3">
    <name type="scientific">Brenthis ino</name>
    <name type="common">lesser marbled fritillary</name>
    <dbReference type="NCBI Taxonomy" id="405034"/>
    <lineage>
        <taxon>Eukaryota</taxon>
        <taxon>Metazoa</taxon>
        <taxon>Ecdysozoa</taxon>
        <taxon>Arthropoda</taxon>
        <taxon>Hexapoda</taxon>
        <taxon>Insecta</taxon>
        <taxon>Pterygota</taxon>
        <taxon>Neoptera</taxon>
        <taxon>Endopterygota</taxon>
        <taxon>Lepidoptera</taxon>
        <taxon>Glossata</taxon>
        <taxon>Ditrysia</taxon>
        <taxon>Papilionoidea</taxon>
        <taxon>Nymphalidae</taxon>
        <taxon>Heliconiinae</taxon>
        <taxon>Argynnini</taxon>
        <taxon>Brenthis</taxon>
    </lineage>
</organism>
<keyword evidence="1" id="KW-0812">Transmembrane</keyword>
<keyword evidence="1" id="KW-0472">Membrane</keyword>
<dbReference type="AlphaFoldDB" id="A0A8J9U6A4"/>
<sequence length="293" mass="32919">MAWGVRTKDGRERVAGVLRALLITQLIISLVMLIFCYNASVKVMSLLKNIHKFTVFLFYALILLQAYCMKLHFTSGFRLLSWLLRCPHWPRAGPVTRLWLISGCLVAANGFLVHAACKSTLKVELGCCGVEHPSDWHQIPWINMDFLNEDSELVMNITSVDGKVLLPVSPYSCCSPYVLTPCYHDPLQQWSPREAPRASLQARACLAAVRAPLARVAQALYLFSVLVVLLQAVIVVLTQVVRSGALQAVARGDWTEHHHVPEQMGSNVSVEARALSLRRRARRLRTRSYPYLS</sequence>
<accession>A0A8J9U6A4</accession>
<keyword evidence="1" id="KW-1133">Transmembrane helix</keyword>
<feature type="transmembrane region" description="Helical" evidence="1">
    <location>
        <begin position="220"/>
        <end position="241"/>
    </location>
</feature>
<dbReference type="Proteomes" id="UP000838878">
    <property type="component" value="Chromosome 1"/>
</dbReference>
<evidence type="ECO:0000313" key="3">
    <source>
        <dbReference type="Proteomes" id="UP000838878"/>
    </source>
</evidence>
<name>A0A8J9U6A4_9NEOP</name>
<reference evidence="2" key="1">
    <citation type="submission" date="2021-12" db="EMBL/GenBank/DDBJ databases">
        <authorList>
            <person name="Martin H S."/>
        </authorList>
    </citation>
    <scope>NUCLEOTIDE SEQUENCE</scope>
</reference>
<dbReference type="OrthoDB" id="9836210at2759"/>
<evidence type="ECO:0008006" key="4">
    <source>
        <dbReference type="Google" id="ProtNLM"/>
    </source>
</evidence>
<gene>
    <name evidence="2" type="ORF">BINO364_LOCUS1673</name>
</gene>
<feature type="transmembrane region" description="Helical" evidence="1">
    <location>
        <begin position="98"/>
        <end position="117"/>
    </location>
</feature>
<evidence type="ECO:0000256" key="1">
    <source>
        <dbReference type="SAM" id="Phobius"/>
    </source>
</evidence>
<feature type="non-terminal residue" evidence="2">
    <location>
        <position position="293"/>
    </location>
</feature>
<feature type="transmembrane region" description="Helical" evidence="1">
    <location>
        <begin position="20"/>
        <end position="41"/>
    </location>
</feature>
<feature type="transmembrane region" description="Helical" evidence="1">
    <location>
        <begin position="53"/>
        <end position="73"/>
    </location>
</feature>
<protein>
    <recommendedName>
        <fullName evidence="4">Tetraspanin</fullName>
    </recommendedName>
</protein>